<evidence type="ECO:0000256" key="1">
    <source>
        <dbReference type="SAM" id="MobiDB-lite"/>
    </source>
</evidence>
<sequence length="179" mass="20358">MDQIALPSSRSRSRSRENRWNRGAPRLLCRPAPTSSPPARLQGSGPASSKLLRWASTTAEHRPPASSQEPAWRSECLHLVCLLVLLFRFRWFANNYELYKIKFMRRGGIIVFLPVVLGRQSRITYHVIMFIDLPRLLFWAFFFYHDGPSDPLATICDGQSKRHGKGAAVPDPRSRGVSP</sequence>
<dbReference type="AlphaFoldDB" id="A0AAQ3WEI6"/>
<evidence type="ECO:0000313" key="3">
    <source>
        <dbReference type="Proteomes" id="UP001341281"/>
    </source>
</evidence>
<proteinExistence type="predicted"/>
<gene>
    <name evidence="2" type="ORF">U9M48_009239</name>
</gene>
<name>A0AAQ3WEI6_PASNO</name>
<dbReference type="Proteomes" id="UP001341281">
    <property type="component" value="Chromosome 02"/>
</dbReference>
<feature type="region of interest" description="Disordered" evidence="1">
    <location>
        <begin position="1"/>
        <end position="47"/>
    </location>
</feature>
<keyword evidence="3" id="KW-1185">Reference proteome</keyword>
<dbReference type="EMBL" id="CP144746">
    <property type="protein sequence ID" value="WVZ59031.1"/>
    <property type="molecule type" value="Genomic_DNA"/>
</dbReference>
<evidence type="ECO:0000313" key="2">
    <source>
        <dbReference type="EMBL" id="WVZ59031.1"/>
    </source>
</evidence>
<protein>
    <submittedName>
        <fullName evidence="2">Uncharacterized protein</fullName>
    </submittedName>
</protein>
<accession>A0AAQ3WEI6</accession>
<organism evidence="2 3">
    <name type="scientific">Paspalum notatum var. saurae</name>
    <dbReference type="NCBI Taxonomy" id="547442"/>
    <lineage>
        <taxon>Eukaryota</taxon>
        <taxon>Viridiplantae</taxon>
        <taxon>Streptophyta</taxon>
        <taxon>Embryophyta</taxon>
        <taxon>Tracheophyta</taxon>
        <taxon>Spermatophyta</taxon>
        <taxon>Magnoliopsida</taxon>
        <taxon>Liliopsida</taxon>
        <taxon>Poales</taxon>
        <taxon>Poaceae</taxon>
        <taxon>PACMAD clade</taxon>
        <taxon>Panicoideae</taxon>
        <taxon>Andropogonodae</taxon>
        <taxon>Paspaleae</taxon>
        <taxon>Paspalinae</taxon>
        <taxon>Paspalum</taxon>
    </lineage>
</organism>
<reference evidence="2 3" key="1">
    <citation type="submission" date="2024-02" db="EMBL/GenBank/DDBJ databases">
        <title>High-quality chromosome-scale genome assembly of Pensacola bahiagrass (Paspalum notatum Flugge var. saurae).</title>
        <authorList>
            <person name="Vega J.M."/>
            <person name="Podio M."/>
            <person name="Orjuela J."/>
            <person name="Siena L.A."/>
            <person name="Pessino S.C."/>
            <person name="Combes M.C."/>
            <person name="Mariac C."/>
            <person name="Albertini E."/>
            <person name="Pupilli F."/>
            <person name="Ortiz J.P.A."/>
            <person name="Leblanc O."/>
        </authorList>
    </citation>
    <scope>NUCLEOTIDE SEQUENCE [LARGE SCALE GENOMIC DNA]</scope>
    <source>
        <strain evidence="2">R1</strain>
        <tissue evidence="2">Leaf</tissue>
    </source>
</reference>